<protein>
    <submittedName>
        <fullName evidence="2">Uncharacterized protein</fullName>
    </submittedName>
</protein>
<evidence type="ECO:0000256" key="1">
    <source>
        <dbReference type="SAM" id="SignalP"/>
    </source>
</evidence>
<evidence type="ECO:0000313" key="2">
    <source>
        <dbReference type="EMBL" id="TRY80706.1"/>
    </source>
</evidence>
<feature type="signal peptide" evidence="1">
    <location>
        <begin position="1"/>
        <end position="16"/>
    </location>
</feature>
<name>A0A553PSQ2_TIGCA</name>
<feature type="chain" id="PRO_5021865599" evidence="1">
    <location>
        <begin position="17"/>
        <end position="153"/>
    </location>
</feature>
<dbReference type="AlphaFoldDB" id="A0A553PSQ2"/>
<organism evidence="2 3">
    <name type="scientific">Tigriopus californicus</name>
    <name type="common">Marine copepod</name>
    <dbReference type="NCBI Taxonomy" id="6832"/>
    <lineage>
        <taxon>Eukaryota</taxon>
        <taxon>Metazoa</taxon>
        <taxon>Ecdysozoa</taxon>
        <taxon>Arthropoda</taxon>
        <taxon>Crustacea</taxon>
        <taxon>Multicrustacea</taxon>
        <taxon>Hexanauplia</taxon>
        <taxon>Copepoda</taxon>
        <taxon>Harpacticoida</taxon>
        <taxon>Harpacticidae</taxon>
        <taxon>Tigriopus</taxon>
    </lineage>
</organism>
<comment type="caution">
    <text evidence="2">The sequence shown here is derived from an EMBL/GenBank/DDBJ whole genome shotgun (WGS) entry which is preliminary data.</text>
</comment>
<evidence type="ECO:0000313" key="3">
    <source>
        <dbReference type="Proteomes" id="UP000318571"/>
    </source>
</evidence>
<sequence>MKSISLVLLSIGLVCGHPQGGFLPDNAIRSPVGLDFQYRYQPQPGEFGFPSQEGPLPGNDVILAKNQESAEGTRALAELLRGVNAGDFKALIGTDVAGFGQEGAEATAKLPDFLSGLATYLDAHSASIINVANAAQKANLPINTIGGSYIGLN</sequence>
<reference evidence="2 3" key="1">
    <citation type="journal article" date="2018" name="Nat. Ecol. Evol.">
        <title>Genomic signatures of mitonuclear coevolution across populations of Tigriopus californicus.</title>
        <authorList>
            <person name="Barreto F.S."/>
            <person name="Watson E.T."/>
            <person name="Lima T.G."/>
            <person name="Willett C.S."/>
            <person name="Edmands S."/>
            <person name="Li W."/>
            <person name="Burton R.S."/>
        </authorList>
    </citation>
    <scope>NUCLEOTIDE SEQUENCE [LARGE SCALE GENOMIC DNA]</scope>
    <source>
        <strain evidence="2 3">San Diego</strain>
    </source>
</reference>
<gene>
    <name evidence="2" type="ORF">TCAL_09379</name>
</gene>
<accession>A0A553PSQ2</accession>
<keyword evidence="1" id="KW-0732">Signal</keyword>
<proteinExistence type="predicted"/>
<dbReference type="Proteomes" id="UP000318571">
    <property type="component" value="Chromosome 12"/>
</dbReference>
<keyword evidence="3" id="KW-1185">Reference proteome</keyword>
<dbReference type="EMBL" id="VCGU01000001">
    <property type="protein sequence ID" value="TRY80706.1"/>
    <property type="molecule type" value="Genomic_DNA"/>
</dbReference>